<organism evidence="1 2">
    <name type="scientific">Pustulibacterium marinum</name>
    <dbReference type="NCBI Taxonomy" id="1224947"/>
    <lineage>
        <taxon>Bacteria</taxon>
        <taxon>Pseudomonadati</taxon>
        <taxon>Bacteroidota</taxon>
        <taxon>Flavobacteriia</taxon>
        <taxon>Flavobacteriales</taxon>
        <taxon>Flavobacteriaceae</taxon>
        <taxon>Pustulibacterium</taxon>
    </lineage>
</organism>
<name>A0A1I7G2Q0_9FLAO</name>
<dbReference type="OrthoDB" id="9806494at2"/>
<reference evidence="1 2" key="1">
    <citation type="submission" date="2016-10" db="EMBL/GenBank/DDBJ databases">
        <authorList>
            <person name="de Groot N.N."/>
        </authorList>
    </citation>
    <scope>NUCLEOTIDE SEQUENCE [LARGE SCALE GENOMIC DNA]</scope>
    <source>
        <strain evidence="1 2">CGMCC 1.12333</strain>
    </source>
</reference>
<dbReference type="PANTHER" id="PTHR36439:SF1">
    <property type="entry name" value="DUF1697 DOMAIN-CONTAINING PROTEIN"/>
    <property type="match status" value="1"/>
</dbReference>
<evidence type="ECO:0000313" key="2">
    <source>
        <dbReference type="Proteomes" id="UP000199138"/>
    </source>
</evidence>
<dbReference type="Proteomes" id="UP000199138">
    <property type="component" value="Unassembled WGS sequence"/>
</dbReference>
<proteinExistence type="predicted"/>
<dbReference type="STRING" id="1224947.SAMN05216480_103103"/>
<sequence length="177" mass="20299">MQTYICLLRSINVSGTNIIKMAELRSFWENLGFSEVKTYIQSGNIIFKSTSKPDVSVLEKAIEIQFQTKNVSVIIKTPAQLETIIRQNPFLSLKDFDPKKMYISYFQEIPDTSKQKDFEQLQFGEDQFKIIDDVLYIYFGISAGKTKLTNKIIEGKLGISATTRNWNTTNKLFSLVS</sequence>
<dbReference type="EMBL" id="FPBK01000003">
    <property type="protein sequence ID" value="SFU42718.1"/>
    <property type="molecule type" value="Genomic_DNA"/>
</dbReference>
<keyword evidence="2" id="KW-1185">Reference proteome</keyword>
<dbReference type="PANTHER" id="PTHR36439">
    <property type="entry name" value="BLL4334 PROTEIN"/>
    <property type="match status" value="1"/>
</dbReference>
<dbReference type="Pfam" id="PF08002">
    <property type="entry name" value="DUF1697"/>
    <property type="match status" value="1"/>
</dbReference>
<dbReference type="PIRSF" id="PIRSF008502">
    <property type="entry name" value="UCP008502"/>
    <property type="match status" value="1"/>
</dbReference>
<dbReference type="SUPFAM" id="SSF160379">
    <property type="entry name" value="SP0830-like"/>
    <property type="match status" value="1"/>
</dbReference>
<gene>
    <name evidence="1" type="ORF">SAMN05216480_103103</name>
</gene>
<dbReference type="Gene3D" id="3.30.70.1280">
    <property type="entry name" value="SP0830-like domains"/>
    <property type="match status" value="1"/>
</dbReference>
<protein>
    <submittedName>
        <fullName evidence="1">Uncharacterized conserved protein, DUF1697 family</fullName>
    </submittedName>
</protein>
<evidence type="ECO:0000313" key="1">
    <source>
        <dbReference type="EMBL" id="SFU42718.1"/>
    </source>
</evidence>
<dbReference type="AlphaFoldDB" id="A0A1I7G2Q0"/>
<dbReference type="RefSeq" id="WP_093024261.1">
    <property type="nucleotide sequence ID" value="NZ_FPBK01000003.1"/>
</dbReference>
<dbReference type="Gene3D" id="3.30.70.1260">
    <property type="entry name" value="bacterial protein sp0830 like"/>
    <property type="match status" value="1"/>
</dbReference>
<accession>A0A1I7G2Q0</accession>
<dbReference type="InterPro" id="IPR012545">
    <property type="entry name" value="DUF1697"/>
</dbReference>